<sequence>MKKLLLADLDHGFLSATDQLDKSRLNQQLAALATQGVQMGFMTVLPYAKLIQILRGIQAPVTLICEGGAQTVNDRVVTGDIPIDYDTWTDALQWLQGQRDFNTAYVVLSGKMNAYTDAHDDNSAAQAFSQIYPSLYQMSDLTLVGDTVYQMSLYFANGDLQTLAQTFNSHFNGRLVAVASEHLLWITAFEASYANAIDQLSTELELPDQAVVMLTQQAGTDPIDAIMGTEPVDGYDAIDQWLSK</sequence>
<dbReference type="Proteomes" id="UP000831181">
    <property type="component" value="Chromosome"/>
</dbReference>
<name>A0A976RR29_9LACO</name>
<dbReference type="InterPro" id="IPR023214">
    <property type="entry name" value="HAD_sf"/>
</dbReference>
<organism evidence="1 2">
    <name type="scientific">Nicoliella spurrieriana</name>
    <dbReference type="NCBI Taxonomy" id="2925830"/>
    <lineage>
        <taxon>Bacteria</taxon>
        <taxon>Bacillati</taxon>
        <taxon>Bacillota</taxon>
        <taxon>Bacilli</taxon>
        <taxon>Lactobacillales</taxon>
        <taxon>Lactobacillaceae</taxon>
        <taxon>Nicoliella</taxon>
    </lineage>
</organism>
<evidence type="ECO:0000313" key="1">
    <source>
        <dbReference type="EMBL" id="UQS86284.1"/>
    </source>
</evidence>
<dbReference type="InterPro" id="IPR036412">
    <property type="entry name" value="HAD-like_sf"/>
</dbReference>
<dbReference type="GO" id="GO:0000287">
    <property type="term" value="F:magnesium ion binding"/>
    <property type="evidence" value="ECO:0007669"/>
    <property type="project" value="TreeGrafter"/>
</dbReference>
<reference evidence="1" key="1">
    <citation type="journal article" date="2022" name="Int. J. Syst. Evol. Microbiol.">
        <title>Apilactobacillus apisilvae sp. nov., Nicolia spurrieriana gen. nov. sp. nov., Bombilactobacillus folatiphilus sp. nov. and Bombilactobacillus thymidiniphilus sp. nov., four new lactic acid bacterial isolates from stingless bees Tetragonula carbonaria and Austroplebeia australis.</title>
        <authorList>
            <person name="Oliphant S.A."/>
            <person name="Watson-Haigh N.S."/>
            <person name="Sumby K.M."/>
            <person name="Gardner J."/>
            <person name="Groom S."/>
            <person name="Jiranek V."/>
        </authorList>
    </citation>
    <scope>NUCLEOTIDE SEQUENCE</scope>
    <source>
        <strain evidence="1">SGEP1_A5</strain>
    </source>
</reference>
<gene>
    <name evidence="1" type="ORF">MOO44_05005</name>
</gene>
<dbReference type="PANTHER" id="PTHR10000">
    <property type="entry name" value="PHOSPHOSERINE PHOSPHATASE"/>
    <property type="match status" value="1"/>
</dbReference>
<proteinExistence type="predicted"/>
<dbReference type="RefSeq" id="WP_260116093.1">
    <property type="nucleotide sequence ID" value="NZ_CP093361.1"/>
</dbReference>
<keyword evidence="1" id="KW-0378">Hydrolase</keyword>
<evidence type="ECO:0000313" key="2">
    <source>
        <dbReference type="Proteomes" id="UP000831181"/>
    </source>
</evidence>
<dbReference type="Pfam" id="PF08282">
    <property type="entry name" value="Hydrolase_3"/>
    <property type="match status" value="1"/>
</dbReference>
<protein>
    <submittedName>
        <fullName evidence="1">HAD hydrolase family protein</fullName>
    </submittedName>
</protein>
<dbReference type="SUPFAM" id="SSF56784">
    <property type="entry name" value="HAD-like"/>
    <property type="match status" value="1"/>
</dbReference>
<keyword evidence="2" id="KW-1185">Reference proteome</keyword>
<dbReference type="KEGG" id="lbe:MOO44_05005"/>
<dbReference type="AlphaFoldDB" id="A0A976RR29"/>
<dbReference type="Gene3D" id="3.40.50.1000">
    <property type="entry name" value="HAD superfamily/HAD-like"/>
    <property type="match status" value="1"/>
</dbReference>
<dbReference type="Gene3D" id="3.30.1240.10">
    <property type="match status" value="1"/>
</dbReference>
<accession>A0A976RR29</accession>
<dbReference type="EMBL" id="CP093361">
    <property type="protein sequence ID" value="UQS86284.1"/>
    <property type="molecule type" value="Genomic_DNA"/>
</dbReference>
<dbReference type="PANTHER" id="PTHR10000:SF53">
    <property type="entry name" value="5-AMINO-6-(5-PHOSPHO-D-RIBITYLAMINO)URACIL PHOSPHATASE YBJI-RELATED"/>
    <property type="match status" value="1"/>
</dbReference>
<dbReference type="GO" id="GO:0016791">
    <property type="term" value="F:phosphatase activity"/>
    <property type="evidence" value="ECO:0007669"/>
    <property type="project" value="TreeGrafter"/>
</dbReference>
<dbReference type="GO" id="GO:0005829">
    <property type="term" value="C:cytosol"/>
    <property type="evidence" value="ECO:0007669"/>
    <property type="project" value="TreeGrafter"/>
</dbReference>